<accession>A0A0E0N2B7</accession>
<keyword evidence="3" id="KW-1185">Reference proteome</keyword>
<evidence type="ECO:0000256" key="1">
    <source>
        <dbReference type="SAM" id="MobiDB-lite"/>
    </source>
</evidence>
<protein>
    <submittedName>
        <fullName evidence="2">Uncharacterized protein</fullName>
    </submittedName>
</protein>
<organism evidence="2 3">
    <name type="scientific">Oryza rufipogon</name>
    <name type="common">Brownbeard rice</name>
    <name type="synonym">Asian wild rice</name>
    <dbReference type="NCBI Taxonomy" id="4529"/>
    <lineage>
        <taxon>Eukaryota</taxon>
        <taxon>Viridiplantae</taxon>
        <taxon>Streptophyta</taxon>
        <taxon>Embryophyta</taxon>
        <taxon>Tracheophyta</taxon>
        <taxon>Spermatophyta</taxon>
        <taxon>Magnoliopsida</taxon>
        <taxon>Liliopsida</taxon>
        <taxon>Poales</taxon>
        <taxon>Poaceae</taxon>
        <taxon>BOP clade</taxon>
        <taxon>Oryzoideae</taxon>
        <taxon>Oryzeae</taxon>
        <taxon>Oryzinae</taxon>
        <taxon>Oryza</taxon>
    </lineage>
</organism>
<evidence type="ECO:0000313" key="2">
    <source>
        <dbReference type="EnsemblPlants" id="ORUFI01G33670.1"/>
    </source>
</evidence>
<dbReference type="Proteomes" id="UP000008022">
    <property type="component" value="Unassembled WGS sequence"/>
</dbReference>
<evidence type="ECO:0000313" key="3">
    <source>
        <dbReference type="Proteomes" id="UP000008022"/>
    </source>
</evidence>
<reference evidence="3" key="1">
    <citation type="submission" date="2013-06" db="EMBL/GenBank/DDBJ databases">
        <authorList>
            <person name="Zhao Q."/>
        </authorList>
    </citation>
    <scope>NUCLEOTIDE SEQUENCE</scope>
    <source>
        <strain evidence="3">cv. W1943</strain>
    </source>
</reference>
<feature type="region of interest" description="Disordered" evidence="1">
    <location>
        <begin position="13"/>
        <end position="62"/>
    </location>
</feature>
<feature type="compositionally biased region" description="Basic and acidic residues" evidence="1">
    <location>
        <begin position="13"/>
        <end position="38"/>
    </location>
</feature>
<dbReference type="EnsemblPlants" id="ORUFI01G33670.1">
    <property type="protein sequence ID" value="ORUFI01G33670.1"/>
    <property type="gene ID" value="ORUFI01G33670"/>
</dbReference>
<reference evidence="2" key="2">
    <citation type="submission" date="2015-06" db="UniProtKB">
        <authorList>
            <consortium name="EnsemblPlants"/>
        </authorList>
    </citation>
    <scope>IDENTIFICATION</scope>
</reference>
<sequence>MAITVEWNGREGARFTERPGGDALKIEDIRMEDGEPSKTKGAKGRSGVRHWGLAEDDHGTTRIHGLEPPSVGHCCIMRPSDVAATCRVQACSCITAAPGGTGLLRETAGLSSH</sequence>
<dbReference type="AlphaFoldDB" id="A0A0E0N2B7"/>
<dbReference type="HOGENOM" id="CLU_2137576_0_0_1"/>
<name>A0A0E0N2B7_ORYRU</name>
<dbReference type="Gramene" id="ORUFI01G33670.1">
    <property type="protein sequence ID" value="ORUFI01G33670.1"/>
    <property type="gene ID" value="ORUFI01G33670"/>
</dbReference>
<proteinExistence type="predicted"/>